<dbReference type="AlphaFoldDB" id="A0A1Y1V6C6"/>
<name>A0A1Y1V6C6_9FUNG</name>
<dbReference type="PROSITE" id="PS50297">
    <property type="entry name" value="ANK_REP_REGION"/>
    <property type="match status" value="1"/>
</dbReference>
<evidence type="ECO:0000313" key="3">
    <source>
        <dbReference type="Proteomes" id="UP000193719"/>
    </source>
</evidence>
<comment type="caution">
    <text evidence="2">The sequence shown here is derived from an EMBL/GenBank/DDBJ whole genome shotgun (WGS) entry which is preliminary data.</text>
</comment>
<keyword evidence="3" id="KW-1185">Reference proteome</keyword>
<accession>A0A1Y1V6C6</accession>
<dbReference type="OrthoDB" id="194358at2759"/>
<dbReference type="Gene3D" id="1.25.40.20">
    <property type="entry name" value="Ankyrin repeat-containing domain"/>
    <property type="match status" value="1"/>
</dbReference>
<dbReference type="Proteomes" id="UP000193719">
    <property type="component" value="Unassembled WGS sequence"/>
</dbReference>
<sequence length="288" mass="34826">MSFEEERYKKFIKIIRNKGLNFQNEKFYYNNKIINNSNKNSFIDESKYKYITNKIIEAFKKLYVISKRSLEDIKEQVIKIIKNKNVEELKKYIKNNYISINELSYDHNNDSFDLLIFSIQSNSSLKIIEYIISLYSNLNYKEQDKTFNYQFFWNVPLYTAIANNRFDISNLLLKYGADINYEKNIIKFLYDKKFLNCENLIYILNNKNFISNAAASSNKDAFEIEWIKNKKKDFLEIYLKYFNWKDKLIKTEYYEESIKNNNIDSLIILYDNDNNDKNVIIYEIIKII</sequence>
<dbReference type="InterPro" id="IPR036770">
    <property type="entry name" value="Ankyrin_rpt-contain_sf"/>
</dbReference>
<dbReference type="PROSITE" id="PS50088">
    <property type="entry name" value="ANK_REPEAT"/>
    <property type="match status" value="1"/>
</dbReference>
<keyword evidence="1" id="KW-0040">ANK repeat</keyword>
<reference evidence="2 3" key="2">
    <citation type="submission" date="2016-08" db="EMBL/GenBank/DDBJ databases">
        <title>Pervasive Adenine N6-methylation of Active Genes in Fungi.</title>
        <authorList>
            <consortium name="DOE Joint Genome Institute"/>
            <person name="Mondo S.J."/>
            <person name="Dannebaum R.O."/>
            <person name="Kuo R.C."/>
            <person name="Labutti K."/>
            <person name="Haridas S."/>
            <person name="Kuo A."/>
            <person name="Salamov A."/>
            <person name="Ahrendt S.R."/>
            <person name="Lipzen A."/>
            <person name="Sullivan W."/>
            <person name="Andreopoulos W.B."/>
            <person name="Clum A."/>
            <person name="Lindquist E."/>
            <person name="Daum C."/>
            <person name="Ramamoorthy G.K."/>
            <person name="Gryganskyi A."/>
            <person name="Culley D."/>
            <person name="Magnuson J.K."/>
            <person name="James T.Y."/>
            <person name="O'Malley M.A."/>
            <person name="Stajich J.E."/>
            <person name="Spatafora J.W."/>
            <person name="Visel A."/>
            <person name="Grigoriev I.V."/>
        </authorList>
    </citation>
    <scope>NUCLEOTIDE SEQUENCE [LARGE SCALE GENOMIC DNA]</scope>
    <source>
        <strain evidence="3">finn</strain>
    </source>
</reference>
<feature type="repeat" description="ANK" evidence="1">
    <location>
        <begin position="152"/>
        <end position="184"/>
    </location>
</feature>
<proteinExistence type="predicted"/>
<evidence type="ECO:0000256" key="1">
    <source>
        <dbReference type="PROSITE-ProRule" id="PRU00023"/>
    </source>
</evidence>
<dbReference type="SUPFAM" id="SSF48403">
    <property type="entry name" value="Ankyrin repeat"/>
    <property type="match status" value="1"/>
</dbReference>
<gene>
    <name evidence="2" type="ORF">BCR36DRAFT_354652</name>
</gene>
<dbReference type="SMART" id="SM00248">
    <property type="entry name" value="ANK"/>
    <property type="match status" value="2"/>
</dbReference>
<feature type="non-terminal residue" evidence="2">
    <location>
        <position position="288"/>
    </location>
</feature>
<organism evidence="2 3">
    <name type="scientific">Piromyces finnis</name>
    <dbReference type="NCBI Taxonomy" id="1754191"/>
    <lineage>
        <taxon>Eukaryota</taxon>
        <taxon>Fungi</taxon>
        <taxon>Fungi incertae sedis</taxon>
        <taxon>Chytridiomycota</taxon>
        <taxon>Chytridiomycota incertae sedis</taxon>
        <taxon>Neocallimastigomycetes</taxon>
        <taxon>Neocallimastigales</taxon>
        <taxon>Neocallimastigaceae</taxon>
        <taxon>Piromyces</taxon>
    </lineage>
</organism>
<protein>
    <submittedName>
        <fullName evidence="2">Uncharacterized protein</fullName>
    </submittedName>
</protein>
<dbReference type="InterPro" id="IPR002110">
    <property type="entry name" value="Ankyrin_rpt"/>
</dbReference>
<dbReference type="EMBL" id="MCFH01000027">
    <property type="protein sequence ID" value="ORX48370.1"/>
    <property type="molecule type" value="Genomic_DNA"/>
</dbReference>
<reference evidence="2 3" key="1">
    <citation type="submission" date="2016-08" db="EMBL/GenBank/DDBJ databases">
        <title>Genomes of anaerobic fungi encode conserved fungal cellulosomes for biomass hydrolysis.</title>
        <authorList>
            <consortium name="DOE Joint Genome Institute"/>
            <person name="Haitjema C.H."/>
            <person name="Gilmore S.P."/>
            <person name="Henske J.K."/>
            <person name="Solomon K.V."/>
            <person name="De Groot R."/>
            <person name="Kuo A."/>
            <person name="Mondo S.J."/>
            <person name="Salamov A.A."/>
            <person name="Labutti K."/>
            <person name="Zhao Z."/>
            <person name="Chiniquy J."/>
            <person name="Barry K."/>
            <person name="Brewer H.M."/>
            <person name="Purvine S.O."/>
            <person name="Wright A.T."/>
            <person name="Boxma B."/>
            <person name="Van Alen T."/>
            <person name="Hackstein J.H."/>
            <person name="Baker S.E."/>
            <person name="Grigoriev I.V."/>
            <person name="O'Malley M.A."/>
        </authorList>
    </citation>
    <scope>NUCLEOTIDE SEQUENCE [LARGE SCALE GENOMIC DNA]</scope>
    <source>
        <strain evidence="3">finn</strain>
    </source>
</reference>
<evidence type="ECO:0000313" key="2">
    <source>
        <dbReference type="EMBL" id="ORX48370.1"/>
    </source>
</evidence>